<organism evidence="2 3">
    <name type="scientific">Phytophthora lilii</name>
    <dbReference type="NCBI Taxonomy" id="2077276"/>
    <lineage>
        <taxon>Eukaryota</taxon>
        <taxon>Sar</taxon>
        <taxon>Stramenopiles</taxon>
        <taxon>Oomycota</taxon>
        <taxon>Peronosporomycetes</taxon>
        <taxon>Peronosporales</taxon>
        <taxon>Peronosporaceae</taxon>
        <taxon>Phytophthora</taxon>
    </lineage>
</organism>
<protein>
    <submittedName>
        <fullName evidence="2">Unnamed protein product</fullName>
    </submittedName>
</protein>
<dbReference type="AlphaFoldDB" id="A0A9W6YJT6"/>
<dbReference type="OrthoDB" id="92692at2759"/>
<dbReference type="GO" id="GO:0009690">
    <property type="term" value="P:cytokinin metabolic process"/>
    <property type="evidence" value="ECO:0007669"/>
    <property type="project" value="InterPro"/>
</dbReference>
<keyword evidence="3" id="KW-1185">Reference proteome</keyword>
<dbReference type="InterPro" id="IPR015345">
    <property type="entry name" value="Cytokinin_DH_FAD/cytokin-bd"/>
</dbReference>
<name>A0A9W6YJT6_9STRA</name>
<evidence type="ECO:0000313" key="3">
    <source>
        <dbReference type="Proteomes" id="UP001165083"/>
    </source>
</evidence>
<comment type="caution">
    <text evidence="2">The sequence shown here is derived from an EMBL/GenBank/DDBJ whole genome shotgun (WGS) entry which is preliminary data.</text>
</comment>
<sequence length="115" mass="13557">MLVSHKFVNLLIMIRDDHTFDKVLFNALTEAERDFLAYLLKRSKIESREFSSAYNQTISHLVDHLNMLHNASKIGDDNPSIKKEMKEILDTLYAKRVFSNQYYMQFNRALTRQGL</sequence>
<dbReference type="GO" id="GO:0019139">
    <property type="term" value="F:cytokinin dehydrogenase activity"/>
    <property type="evidence" value="ECO:0007669"/>
    <property type="project" value="InterPro"/>
</dbReference>
<evidence type="ECO:0000259" key="1">
    <source>
        <dbReference type="Pfam" id="PF09265"/>
    </source>
</evidence>
<evidence type="ECO:0000313" key="2">
    <source>
        <dbReference type="EMBL" id="GMF65800.1"/>
    </source>
</evidence>
<dbReference type="GO" id="GO:0050660">
    <property type="term" value="F:flavin adenine dinucleotide binding"/>
    <property type="evidence" value="ECO:0007669"/>
    <property type="project" value="InterPro"/>
</dbReference>
<accession>A0A9W6YJT6</accession>
<dbReference type="EMBL" id="BSXW01012505">
    <property type="protein sequence ID" value="GMF65800.1"/>
    <property type="molecule type" value="Genomic_DNA"/>
</dbReference>
<dbReference type="Proteomes" id="UP001165083">
    <property type="component" value="Unassembled WGS sequence"/>
</dbReference>
<gene>
    <name evidence="2" type="ORF">Plil01_001840200</name>
</gene>
<reference evidence="2" key="1">
    <citation type="submission" date="2023-04" db="EMBL/GenBank/DDBJ databases">
        <title>Phytophthora lilii NBRC 32176.</title>
        <authorList>
            <person name="Ichikawa N."/>
            <person name="Sato H."/>
            <person name="Tonouchi N."/>
        </authorList>
    </citation>
    <scope>NUCLEOTIDE SEQUENCE</scope>
    <source>
        <strain evidence="2">NBRC 32176</strain>
    </source>
</reference>
<proteinExistence type="predicted"/>
<dbReference type="Pfam" id="PF09265">
    <property type="entry name" value="Cytokin-bind"/>
    <property type="match status" value="1"/>
</dbReference>
<feature type="domain" description="Cytokinin dehydrogenase 1 FAD/cytokinin binding" evidence="1">
    <location>
        <begin position="3"/>
        <end position="107"/>
    </location>
</feature>